<evidence type="ECO:0000259" key="1">
    <source>
        <dbReference type="Pfam" id="PF06985"/>
    </source>
</evidence>
<dbReference type="AlphaFoldDB" id="A0A9P7AUQ5"/>
<dbReference type="Proteomes" id="UP000785200">
    <property type="component" value="Unassembled WGS sequence"/>
</dbReference>
<proteinExistence type="predicted"/>
<evidence type="ECO:0000313" key="3">
    <source>
        <dbReference type="Proteomes" id="UP000785200"/>
    </source>
</evidence>
<reference evidence="2" key="1">
    <citation type="submission" date="2019-07" db="EMBL/GenBank/DDBJ databases">
        <title>Hyphodiscus hymeniophilus genome sequencing and assembly.</title>
        <authorList>
            <person name="Kramer G."/>
            <person name="Nodwell J."/>
        </authorList>
    </citation>
    <scope>NUCLEOTIDE SEQUENCE</scope>
    <source>
        <strain evidence="2">ATCC 34498</strain>
    </source>
</reference>
<organism evidence="2 3">
    <name type="scientific">Hyphodiscus hymeniophilus</name>
    <dbReference type="NCBI Taxonomy" id="353542"/>
    <lineage>
        <taxon>Eukaryota</taxon>
        <taxon>Fungi</taxon>
        <taxon>Dikarya</taxon>
        <taxon>Ascomycota</taxon>
        <taxon>Pezizomycotina</taxon>
        <taxon>Leotiomycetes</taxon>
        <taxon>Helotiales</taxon>
        <taxon>Hyphodiscaceae</taxon>
        <taxon>Hyphodiscus</taxon>
    </lineage>
</organism>
<gene>
    <name evidence="2" type="ORF">D0Z07_7477</name>
</gene>
<dbReference type="PANTHER" id="PTHR24148">
    <property type="entry name" value="ANKYRIN REPEAT DOMAIN-CONTAINING PROTEIN 39 HOMOLOG-RELATED"/>
    <property type="match status" value="1"/>
</dbReference>
<feature type="domain" description="Heterokaryon incompatibility" evidence="1">
    <location>
        <begin position="84"/>
        <end position="223"/>
    </location>
</feature>
<comment type="caution">
    <text evidence="2">The sequence shown here is derived from an EMBL/GenBank/DDBJ whole genome shotgun (WGS) entry which is preliminary data.</text>
</comment>
<keyword evidence="3" id="KW-1185">Reference proteome</keyword>
<dbReference type="OrthoDB" id="2288928at2759"/>
<dbReference type="Pfam" id="PF26639">
    <property type="entry name" value="Het-6_barrel"/>
    <property type="match status" value="1"/>
</dbReference>
<accession>A0A9P7AUQ5</accession>
<dbReference type="Pfam" id="PF06985">
    <property type="entry name" value="HET"/>
    <property type="match status" value="1"/>
</dbReference>
<dbReference type="PANTHER" id="PTHR24148:SF64">
    <property type="entry name" value="HETEROKARYON INCOMPATIBILITY DOMAIN-CONTAINING PROTEIN"/>
    <property type="match status" value="1"/>
</dbReference>
<dbReference type="InterPro" id="IPR052895">
    <property type="entry name" value="HetReg/Transcr_Mod"/>
</dbReference>
<dbReference type="InterPro" id="IPR010730">
    <property type="entry name" value="HET"/>
</dbReference>
<name>A0A9P7AUQ5_9HELO</name>
<evidence type="ECO:0000313" key="2">
    <source>
        <dbReference type="EMBL" id="KAG0646651.1"/>
    </source>
</evidence>
<sequence length="617" mass="70712">MFPSGKAFARNLWLWFSQKLSNTMDVILPMLRMDKALAEAPKYQYSALPDNHSIRILILYPGAPDEPLEGRLELLNVNFDFTDYETLSYMWGEPIRRHEIICAGHRLPLTVSLHDALVRLRRPDRPRWLWADQVCINQDDREERSQQVQFMNRIYKNATHVLVWLGPDDQATAKVAFMLVNDLDEIFQNEEKHEKFRIEYTEHLHDQSKEMWVPLMKLTNLPWEIGTRAPATLFWGAEEIDWDLLHSVCFKLTDYYHLRKDFHIQTDLIKYAYQRFIEPPLTSRHANRFSFIYELQRARHLQVSDPRDRVFALLSHFSVYQGNKQIEELRADYKKTTEQVYVDVAVRALEGDTSLVALAAIQHPNLPSGKEAPNPTSGTNRVVDEKTLPSWVPNWDIGNQAYLLSEPISDHCAHGTSVRVVQVNQSTLVLSARGLKIDTIEALSAPMSQREFHINASGKASAFETLWHNICGKDAFDLEEKYVTGESAFFAYAQTLANGCVSTSSRDHRNYHDIPKSEWLANGAAYLTKTLGRSDKVTSAMWKAAFGGDYFKWSRAANGATNHRVFARTANGYYVLAPKVVEAGDIVCVLFGGKMPFVLRPWGIHYLLVGECYTHGK</sequence>
<protein>
    <submittedName>
        <fullName evidence="2">Heterokaryon incompatibility protein</fullName>
    </submittedName>
</protein>
<dbReference type="EMBL" id="VNKQ01000015">
    <property type="protein sequence ID" value="KAG0646651.1"/>
    <property type="molecule type" value="Genomic_DNA"/>
</dbReference>